<dbReference type="CDD" id="cd00054">
    <property type="entry name" value="EGF_CA"/>
    <property type="match status" value="4"/>
</dbReference>
<dbReference type="InterPro" id="IPR001304">
    <property type="entry name" value="C-type_lectin-like"/>
</dbReference>
<dbReference type="SUPFAM" id="SSF57184">
    <property type="entry name" value="Growth factor receptor domain"/>
    <property type="match status" value="1"/>
</dbReference>
<dbReference type="InterPro" id="IPR000742">
    <property type="entry name" value="EGF"/>
</dbReference>
<feature type="domain" description="EGF-like" evidence="8">
    <location>
        <begin position="198"/>
        <end position="234"/>
    </location>
</feature>
<name>A0A9D4S3V1_DREPO</name>
<feature type="chain" id="PRO_5038714778" description="Fibropellin-1-like" evidence="7">
    <location>
        <begin position="19"/>
        <end position="373"/>
    </location>
</feature>
<evidence type="ECO:0000256" key="4">
    <source>
        <dbReference type="ARBA" id="ARBA00023157"/>
    </source>
</evidence>
<dbReference type="PROSITE" id="PS50026">
    <property type="entry name" value="EGF_3"/>
    <property type="match status" value="4"/>
</dbReference>
<evidence type="ECO:0000259" key="9">
    <source>
        <dbReference type="PROSITE" id="PS50041"/>
    </source>
</evidence>
<dbReference type="OrthoDB" id="283575at2759"/>
<dbReference type="Proteomes" id="UP000828390">
    <property type="component" value="Unassembled WGS sequence"/>
</dbReference>
<evidence type="ECO:0000313" key="10">
    <source>
        <dbReference type="EMBL" id="KAH3891584.1"/>
    </source>
</evidence>
<evidence type="ECO:0000259" key="8">
    <source>
        <dbReference type="PROSITE" id="PS50026"/>
    </source>
</evidence>
<dbReference type="Gene3D" id="2.10.25.10">
    <property type="entry name" value="Laminin"/>
    <property type="match status" value="4"/>
</dbReference>
<dbReference type="SMART" id="SM00034">
    <property type="entry name" value="CLECT"/>
    <property type="match status" value="1"/>
</dbReference>
<dbReference type="Pfam" id="PF00008">
    <property type="entry name" value="EGF"/>
    <property type="match status" value="4"/>
</dbReference>
<dbReference type="EMBL" id="JAIWYP010000001">
    <property type="protein sequence ID" value="KAH3891584.1"/>
    <property type="molecule type" value="Genomic_DNA"/>
</dbReference>
<dbReference type="PROSITE" id="PS50041">
    <property type="entry name" value="C_TYPE_LECTIN_2"/>
    <property type="match status" value="1"/>
</dbReference>
<feature type="domain" description="EGF-like" evidence="8">
    <location>
        <begin position="161"/>
        <end position="197"/>
    </location>
</feature>
<dbReference type="PROSITE" id="PS00022">
    <property type="entry name" value="EGF_1"/>
    <property type="match status" value="4"/>
</dbReference>
<dbReference type="InterPro" id="IPR016186">
    <property type="entry name" value="C-type_lectin-like/link_sf"/>
</dbReference>
<reference evidence="10" key="2">
    <citation type="submission" date="2020-11" db="EMBL/GenBank/DDBJ databases">
        <authorList>
            <person name="McCartney M.A."/>
            <person name="Auch B."/>
            <person name="Kono T."/>
            <person name="Mallez S."/>
            <person name="Becker A."/>
            <person name="Gohl D.M."/>
            <person name="Silverstein K.A.T."/>
            <person name="Koren S."/>
            <person name="Bechman K.B."/>
            <person name="Herman A."/>
            <person name="Abrahante J.E."/>
            <person name="Garbe J."/>
        </authorList>
    </citation>
    <scope>NUCLEOTIDE SEQUENCE</scope>
    <source>
        <strain evidence="10">Duluth1</strain>
        <tissue evidence="10">Whole animal</tissue>
    </source>
</reference>
<feature type="disulfide bond" evidence="6">
    <location>
        <begin position="113"/>
        <end position="122"/>
    </location>
</feature>
<evidence type="ECO:0000256" key="5">
    <source>
        <dbReference type="ARBA" id="ARBA00023180"/>
    </source>
</evidence>
<evidence type="ECO:0000256" key="3">
    <source>
        <dbReference type="ARBA" id="ARBA00022737"/>
    </source>
</evidence>
<dbReference type="InterPro" id="IPR001881">
    <property type="entry name" value="EGF-like_Ca-bd_dom"/>
</dbReference>
<dbReference type="InterPro" id="IPR009030">
    <property type="entry name" value="Growth_fac_rcpt_cys_sf"/>
</dbReference>
<feature type="disulfide bond" evidence="6">
    <location>
        <begin position="224"/>
        <end position="233"/>
    </location>
</feature>
<dbReference type="PANTHER" id="PTHR24049">
    <property type="entry name" value="CRUMBS FAMILY MEMBER"/>
    <property type="match status" value="1"/>
</dbReference>
<dbReference type="InterPro" id="IPR051022">
    <property type="entry name" value="Notch_Cell-Fate_Det"/>
</dbReference>
<dbReference type="PRINTS" id="PR00010">
    <property type="entry name" value="EGFBLOOD"/>
</dbReference>
<dbReference type="InterPro" id="IPR016187">
    <property type="entry name" value="CTDL_fold"/>
</dbReference>
<sequence length="373" mass="41260">MLFVLYAIIFTYIGLVSGSICLNSPFEHWSAWSACEVSCGGGFRLRYCYHDGTHETDRCNVICYNDADFYQGQCHCRRGTTAPCCEDILECSSNPCQNGGTCNEHVNYYTCTCPVGTTGDHCQDILDCASFPCKNGGVCIEHVNFYTCLCPPGTTGHDCDDILECASTPCLNNGTCLEHINYYRCQCVPGTTGVNCVDIPECASSPCQNGGTCVEMINQYHCTCPPTHTGPNCEKDLFSLHDSTCRTGSSCYVVFPVKDTWQGARDFCQARGGHLMVPNDLTEGIFMETFLESMRSRYSEALFWIGGTKTGSSPERWQTGRSSTSRWPDGNGPVALGTECVAMDGRYNFQWQIFPCDRPTFFICEEQTIYVIG</sequence>
<evidence type="ECO:0000256" key="1">
    <source>
        <dbReference type="ARBA" id="ARBA00022536"/>
    </source>
</evidence>
<keyword evidence="4 6" id="KW-1015">Disulfide bond</keyword>
<dbReference type="PANTHER" id="PTHR24049:SF30">
    <property type="match status" value="1"/>
</dbReference>
<keyword evidence="2 7" id="KW-0732">Signal</keyword>
<dbReference type="PROSITE" id="PS50092">
    <property type="entry name" value="TSP1"/>
    <property type="match status" value="1"/>
</dbReference>
<dbReference type="FunFam" id="2.10.25.10:FF:000434">
    <property type="entry name" value="Predicted protein"/>
    <property type="match status" value="2"/>
</dbReference>
<dbReference type="SMART" id="SM00181">
    <property type="entry name" value="EGF"/>
    <property type="match status" value="4"/>
</dbReference>
<organism evidence="10 11">
    <name type="scientific">Dreissena polymorpha</name>
    <name type="common">Zebra mussel</name>
    <name type="synonym">Mytilus polymorpha</name>
    <dbReference type="NCBI Taxonomy" id="45954"/>
    <lineage>
        <taxon>Eukaryota</taxon>
        <taxon>Metazoa</taxon>
        <taxon>Spiralia</taxon>
        <taxon>Lophotrochozoa</taxon>
        <taxon>Mollusca</taxon>
        <taxon>Bivalvia</taxon>
        <taxon>Autobranchia</taxon>
        <taxon>Heteroconchia</taxon>
        <taxon>Euheterodonta</taxon>
        <taxon>Imparidentia</taxon>
        <taxon>Neoheterodontei</taxon>
        <taxon>Myida</taxon>
        <taxon>Dreissenoidea</taxon>
        <taxon>Dreissenidae</taxon>
        <taxon>Dreissena</taxon>
    </lineage>
</organism>
<keyword evidence="5" id="KW-0325">Glycoprotein</keyword>
<dbReference type="SUPFAM" id="SSF56436">
    <property type="entry name" value="C-type lectin-like"/>
    <property type="match status" value="1"/>
</dbReference>
<dbReference type="AlphaFoldDB" id="A0A9D4S3V1"/>
<feature type="domain" description="EGF-like" evidence="8">
    <location>
        <begin position="87"/>
        <end position="123"/>
    </location>
</feature>
<evidence type="ECO:0000256" key="6">
    <source>
        <dbReference type="PROSITE-ProRule" id="PRU00076"/>
    </source>
</evidence>
<protein>
    <recommendedName>
        <fullName evidence="12">Fibropellin-1-like</fullName>
    </recommendedName>
</protein>
<dbReference type="GO" id="GO:0005509">
    <property type="term" value="F:calcium ion binding"/>
    <property type="evidence" value="ECO:0007669"/>
    <property type="project" value="InterPro"/>
</dbReference>
<dbReference type="Pfam" id="PF00059">
    <property type="entry name" value="Lectin_C"/>
    <property type="match status" value="1"/>
</dbReference>
<dbReference type="Gene3D" id="3.10.100.10">
    <property type="entry name" value="Mannose-Binding Protein A, subunit A"/>
    <property type="match status" value="1"/>
</dbReference>
<keyword evidence="11" id="KW-1185">Reference proteome</keyword>
<dbReference type="CDD" id="cd00037">
    <property type="entry name" value="CLECT"/>
    <property type="match status" value="1"/>
</dbReference>
<feature type="disulfide bond" evidence="6">
    <location>
        <begin position="187"/>
        <end position="196"/>
    </location>
</feature>
<dbReference type="FunFam" id="2.10.25.10:FF:000006">
    <property type="entry name" value="Versican core protein-like isoform 1"/>
    <property type="match status" value="1"/>
</dbReference>
<feature type="signal peptide" evidence="7">
    <location>
        <begin position="1"/>
        <end position="18"/>
    </location>
</feature>
<gene>
    <name evidence="10" type="ORF">DPMN_015688</name>
</gene>
<feature type="disulfide bond" evidence="6">
    <location>
        <begin position="150"/>
        <end position="159"/>
    </location>
</feature>
<proteinExistence type="predicted"/>
<comment type="caution">
    <text evidence="10">The sequence shown here is derived from an EMBL/GenBank/DDBJ whole genome shotgun (WGS) entry which is preliminary data.</text>
</comment>
<comment type="caution">
    <text evidence="6">Lacks conserved residue(s) required for the propagation of feature annotation.</text>
</comment>
<dbReference type="SUPFAM" id="SSF57196">
    <property type="entry name" value="EGF/Laminin"/>
    <property type="match status" value="2"/>
</dbReference>
<evidence type="ECO:0000256" key="2">
    <source>
        <dbReference type="ARBA" id="ARBA00022729"/>
    </source>
</evidence>
<feature type="domain" description="C-type lectin" evidence="9">
    <location>
        <begin position="247"/>
        <end position="365"/>
    </location>
</feature>
<evidence type="ECO:0000256" key="7">
    <source>
        <dbReference type="SAM" id="SignalP"/>
    </source>
</evidence>
<dbReference type="FunFam" id="2.10.25.10:FF:000117">
    <property type="entry name" value="Delta-like protein"/>
    <property type="match status" value="1"/>
</dbReference>
<dbReference type="InterPro" id="IPR000884">
    <property type="entry name" value="TSP1_rpt"/>
</dbReference>
<evidence type="ECO:0008006" key="12">
    <source>
        <dbReference type="Google" id="ProtNLM"/>
    </source>
</evidence>
<keyword evidence="3" id="KW-0677">Repeat</keyword>
<dbReference type="SMART" id="SM00179">
    <property type="entry name" value="EGF_CA"/>
    <property type="match status" value="4"/>
</dbReference>
<keyword evidence="1 6" id="KW-0245">EGF-like domain</keyword>
<accession>A0A9D4S3V1</accession>
<dbReference type="Pfam" id="PF00090">
    <property type="entry name" value="TSP_1"/>
    <property type="match status" value="1"/>
</dbReference>
<reference evidence="10" key="1">
    <citation type="journal article" date="2019" name="bioRxiv">
        <title>The Genome of the Zebra Mussel, Dreissena polymorpha: A Resource for Invasive Species Research.</title>
        <authorList>
            <person name="McCartney M.A."/>
            <person name="Auch B."/>
            <person name="Kono T."/>
            <person name="Mallez S."/>
            <person name="Zhang Y."/>
            <person name="Obille A."/>
            <person name="Becker A."/>
            <person name="Abrahante J.E."/>
            <person name="Garbe J."/>
            <person name="Badalamenti J.P."/>
            <person name="Herman A."/>
            <person name="Mangelson H."/>
            <person name="Liachko I."/>
            <person name="Sullivan S."/>
            <person name="Sone E.D."/>
            <person name="Koren S."/>
            <person name="Silverstein K.A.T."/>
            <person name="Beckman K.B."/>
            <person name="Gohl D.M."/>
        </authorList>
    </citation>
    <scope>NUCLEOTIDE SEQUENCE</scope>
    <source>
        <strain evidence="10">Duluth1</strain>
        <tissue evidence="10">Whole animal</tissue>
    </source>
</reference>
<feature type="domain" description="EGF-like" evidence="8">
    <location>
        <begin position="124"/>
        <end position="160"/>
    </location>
</feature>
<evidence type="ECO:0000313" key="11">
    <source>
        <dbReference type="Proteomes" id="UP000828390"/>
    </source>
</evidence>